<evidence type="ECO:0000313" key="1">
    <source>
        <dbReference type="EMBL" id="QCO09548.1"/>
    </source>
</evidence>
<dbReference type="Proteomes" id="UP000298774">
    <property type="component" value="Chromosome"/>
</dbReference>
<sequence>MPDSRRFSPSRAVIDPLTPGELTPWVTAPGVSTWMRVAVEKAASAPSTDCGAMAKVTGPAGIDCAIAAGTPDSGRPGTISIVVARSRHRNVLGSRPVNTQPNRPPWTLSRRPFVTPVASHFTDVIARLCRPVRERAAFCDCVSFSPFPDMTTGARRTLGSFFQVPTIFFSGAG</sequence>
<dbReference type="EMBL" id="CP032339">
    <property type="protein sequence ID" value="QCO09548.1"/>
    <property type="molecule type" value="Genomic_DNA"/>
</dbReference>
<reference evidence="1 2" key="1">
    <citation type="submission" date="2018-09" db="EMBL/GenBank/DDBJ databases">
        <title>Whole genome based analysis of evolution and adaptive divergence in Indian and Brazilian strains of Azospirillum brasilense.</title>
        <authorList>
            <person name="Singh C."/>
            <person name="Tripathi A.K."/>
        </authorList>
    </citation>
    <scope>NUCLEOTIDE SEQUENCE [LARGE SCALE GENOMIC DNA]</scope>
    <source>
        <strain evidence="1 2">MTCC4038</strain>
    </source>
</reference>
<evidence type="ECO:0000313" key="2">
    <source>
        <dbReference type="Proteomes" id="UP000298774"/>
    </source>
</evidence>
<proteinExistence type="predicted"/>
<gene>
    <name evidence="1" type="ORF">D3868_11175</name>
</gene>
<protein>
    <submittedName>
        <fullName evidence="1">Uncharacterized protein</fullName>
    </submittedName>
</protein>
<dbReference type="RefSeq" id="WP_137165180.1">
    <property type="nucleotide sequence ID" value="NZ_CP032339.1"/>
</dbReference>
<name>A0A4D8QFL8_AZOBR</name>
<dbReference type="AlphaFoldDB" id="A0A4D8QFL8"/>
<organism evidence="1 2">
    <name type="scientific">Azospirillum brasilense</name>
    <dbReference type="NCBI Taxonomy" id="192"/>
    <lineage>
        <taxon>Bacteria</taxon>
        <taxon>Pseudomonadati</taxon>
        <taxon>Pseudomonadota</taxon>
        <taxon>Alphaproteobacteria</taxon>
        <taxon>Rhodospirillales</taxon>
        <taxon>Azospirillaceae</taxon>
        <taxon>Azospirillum</taxon>
    </lineage>
</organism>
<accession>A0A4D8QFL8</accession>